<dbReference type="OrthoDB" id="9795085at2"/>
<evidence type="ECO:0000256" key="3">
    <source>
        <dbReference type="ARBA" id="ARBA00022679"/>
    </source>
</evidence>
<accession>A0A0B2ANF8</accession>
<comment type="subcellular location">
    <subcellularLocation>
        <location evidence="5">Cytoplasm</location>
    </subcellularLocation>
</comment>
<dbReference type="Pfam" id="PF13489">
    <property type="entry name" value="Methyltransf_23"/>
    <property type="match status" value="1"/>
</dbReference>
<keyword evidence="7" id="KW-1185">Reference proteome</keyword>
<evidence type="ECO:0000256" key="2">
    <source>
        <dbReference type="ARBA" id="ARBA00022603"/>
    </source>
</evidence>
<dbReference type="GO" id="GO:0030798">
    <property type="term" value="F:trans-aconitate 2-methyltransferase activity"/>
    <property type="evidence" value="ECO:0007669"/>
    <property type="project" value="UniProtKB-UniRule"/>
</dbReference>
<keyword evidence="2 5" id="KW-0489">Methyltransferase</keyword>
<dbReference type="EMBL" id="JTDL01000033">
    <property type="protein sequence ID" value="KHL05186.1"/>
    <property type="molecule type" value="Genomic_DNA"/>
</dbReference>
<reference evidence="6 7" key="1">
    <citation type="submission" date="2014-09" db="EMBL/GenBank/DDBJ databases">
        <title>Genome sequence of Sinomonas sp. MUSC 117.</title>
        <authorList>
            <person name="Lee L.-H."/>
        </authorList>
    </citation>
    <scope>NUCLEOTIDE SEQUENCE [LARGE SCALE GENOMIC DNA]</scope>
    <source>
        <strain evidence="6 7">MUSC 117</strain>
    </source>
</reference>
<dbReference type="GO" id="GO:0032259">
    <property type="term" value="P:methylation"/>
    <property type="evidence" value="ECO:0007669"/>
    <property type="project" value="UniProtKB-KW"/>
</dbReference>
<evidence type="ECO:0000313" key="6">
    <source>
        <dbReference type="EMBL" id="KHL05186.1"/>
    </source>
</evidence>
<dbReference type="InterPro" id="IPR023506">
    <property type="entry name" value="Trans-aconitate_MeTrfase"/>
</dbReference>
<dbReference type="CDD" id="cd02440">
    <property type="entry name" value="AdoMet_MTases"/>
    <property type="match status" value="1"/>
</dbReference>
<keyword evidence="3 5" id="KW-0808">Transferase</keyword>
<dbReference type="InterPro" id="IPR029063">
    <property type="entry name" value="SAM-dependent_MTases_sf"/>
</dbReference>
<evidence type="ECO:0000256" key="5">
    <source>
        <dbReference type="HAMAP-Rule" id="MF_00560"/>
    </source>
</evidence>
<dbReference type="NCBIfam" id="NF010703">
    <property type="entry name" value="PRK14103.1"/>
    <property type="match status" value="1"/>
</dbReference>
<dbReference type="InterPro" id="IPR023149">
    <property type="entry name" value="Trans_acon_MeTrfase_C"/>
</dbReference>
<dbReference type="EC" id="2.1.1.144" evidence="5"/>
<keyword evidence="4 5" id="KW-0949">S-adenosyl-L-methionine</keyword>
<dbReference type="Proteomes" id="UP000030982">
    <property type="component" value="Unassembled WGS sequence"/>
</dbReference>
<comment type="catalytic activity">
    <reaction evidence="5">
        <text>trans-aconitate + S-adenosyl-L-methionine = (E)-3-(methoxycarbonyl)pent-2-enedioate + S-adenosyl-L-homocysteine</text>
        <dbReference type="Rhea" id="RHEA:14969"/>
        <dbReference type="ChEBI" id="CHEBI:15708"/>
        <dbReference type="ChEBI" id="CHEBI:57470"/>
        <dbReference type="ChEBI" id="CHEBI:57856"/>
        <dbReference type="ChEBI" id="CHEBI:59789"/>
        <dbReference type="EC" id="2.1.1.144"/>
    </reaction>
</comment>
<sequence>MSASPTWDPALYVRFGDHRGRPFFDLTSRIGAEAPRHVVDLGCGAGTLTAALADRWPDAVVEGIDSSPEMIDAAQRTTPGRPGLSFRLGDLVAWAPEDDVDVVVSNAVLQWVPGHQALIGRWLEQLAPDAWLAVQVPGNFGAPSHTLLRELAESSQWERRLRGVLRHTDAVGEPADYLDLMRSAGWEADVWETTYCQVLTGEDPVLNWVRGTALRPVVDALSPEESAQFEEQYNQLLLDAYPAREYGTVFPFRRLFCVGRKPAPANGTDVF</sequence>
<dbReference type="HAMAP" id="MF_00560">
    <property type="entry name" value="Tran_acon_Me_trans"/>
    <property type="match status" value="1"/>
</dbReference>
<keyword evidence="1 5" id="KW-0963">Cytoplasm</keyword>
<organism evidence="6 7">
    <name type="scientific">Sinomonas humi</name>
    <dbReference type="NCBI Taxonomy" id="1338436"/>
    <lineage>
        <taxon>Bacteria</taxon>
        <taxon>Bacillati</taxon>
        <taxon>Actinomycetota</taxon>
        <taxon>Actinomycetes</taxon>
        <taxon>Micrococcales</taxon>
        <taxon>Micrococcaceae</taxon>
        <taxon>Sinomonas</taxon>
    </lineage>
</organism>
<dbReference type="Gene3D" id="1.10.150.290">
    <property type="entry name" value="S-adenosyl-L-methionine-dependent methyltransferases"/>
    <property type="match status" value="1"/>
</dbReference>
<dbReference type="STRING" id="1338436.LK10_01870"/>
<name>A0A0B2ANF8_9MICC</name>
<proteinExistence type="inferred from homology"/>
<dbReference type="AlphaFoldDB" id="A0A0B2ANF8"/>
<dbReference type="PANTHER" id="PTHR43861:SF1">
    <property type="entry name" value="TRANS-ACONITATE 2-METHYLTRANSFERASE"/>
    <property type="match status" value="1"/>
</dbReference>
<dbReference type="Gene3D" id="3.40.50.150">
    <property type="entry name" value="Vaccinia Virus protein VP39"/>
    <property type="match status" value="1"/>
</dbReference>
<gene>
    <name evidence="5" type="primary">tam</name>
    <name evidence="6" type="ORF">LK10_01870</name>
</gene>
<evidence type="ECO:0000313" key="7">
    <source>
        <dbReference type="Proteomes" id="UP000030982"/>
    </source>
</evidence>
<dbReference type="GO" id="GO:0005737">
    <property type="term" value="C:cytoplasm"/>
    <property type="evidence" value="ECO:0007669"/>
    <property type="project" value="UniProtKB-SubCell"/>
</dbReference>
<evidence type="ECO:0000256" key="4">
    <source>
        <dbReference type="ARBA" id="ARBA00022691"/>
    </source>
</evidence>
<comment type="function">
    <text evidence="5">Catalyzes the S-adenosylmethionine monomethyl esterification of trans-aconitate.</text>
</comment>
<dbReference type="RefSeq" id="WP_043119711.1">
    <property type="nucleotide sequence ID" value="NZ_JTDL01000033.1"/>
</dbReference>
<dbReference type="PANTHER" id="PTHR43861">
    <property type="entry name" value="TRANS-ACONITATE 2-METHYLTRANSFERASE-RELATED"/>
    <property type="match status" value="1"/>
</dbReference>
<comment type="caution">
    <text evidence="6">The sequence shown here is derived from an EMBL/GenBank/DDBJ whole genome shotgun (WGS) entry which is preliminary data.</text>
</comment>
<protein>
    <recommendedName>
        <fullName evidence="5">Trans-aconitate 2-methyltransferase</fullName>
        <ecNumber evidence="5">2.1.1.144</ecNumber>
    </recommendedName>
</protein>
<evidence type="ECO:0000256" key="1">
    <source>
        <dbReference type="ARBA" id="ARBA00022490"/>
    </source>
</evidence>
<comment type="similarity">
    <text evidence="5">Belongs to the methyltransferase superfamily. Tam family.</text>
</comment>
<dbReference type="SUPFAM" id="SSF53335">
    <property type="entry name" value="S-adenosyl-L-methionine-dependent methyltransferases"/>
    <property type="match status" value="1"/>
</dbReference>